<reference evidence="9" key="1">
    <citation type="journal article" date="2014" name="Front. Microbiol.">
        <title>High frequency of phylogenetically diverse reductive dehalogenase-homologous genes in deep subseafloor sedimentary metagenomes.</title>
        <authorList>
            <person name="Kawai M."/>
            <person name="Futagami T."/>
            <person name="Toyoda A."/>
            <person name="Takaki Y."/>
            <person name="Nishi S."/>
            <person name="Hori S."/>
            <person name="Arai W."/>
            <person name="Tsubouchi T."/>
            <person name="Morono Y."/>
            <person name="Uchiyama I."/>
            <person name="Ito T."/>
            <person name="Fujiyama A."/>
            <person name="Inagaki F."/>
            <person name="Takami H."/>
        </authorList>
    </citation>
    <scope>NUCLEOTIDE SEQUENCE</scope>
    <source>
        <strain evidence="9">Expedition CK06-06</strain>
    </source>
</reference>
<comment type="similarity">
    <text evidence="2">Belongs to the binding-protein-dependent transport system permease family. FecCD subfamily.</text>
</comment>
<proteinExistence type="inferred from homology"/>
<evidence type="ECO:0000256" key="6">
    <source>
        <dbReference type="ARBA" id="ARBA00022989"/>
    </source>
</evidence>
<sequence>GEEGAAYLGVEVERDKILILALGSLLTAAAVSISGLVGFVGLVVPHAVRLSFGPDHRFLLPASALGGGAFVIIADLLARTLMAPIEIPVGIITAIIGAPFFLYLLRRTRKEYAF</sequence>
<feature type="transmembrane region" description="Helical" evidence="8">
    <location>
        <begin position="17"/>
        <end position="46"/>
    </location>
</feature>
<feature type="transmembrane region" description="Helical" evidence="8">
    <location>
        <begin position="87"/>
        <end position="105"/>
    </location>
</feature>
<dbReference type="SUPFAM" id="SSF81345">
    <property type="entry name" value="ABC transporter involved in vitamin B12 uptake, BtuC"/>
    <property type="match status" value="1"/>
</dbReference>
<keyword evidence="4" id="KW-1003">Cell membrane</keyword>
<name>X1L7A2_9ZZZZ</name>
<accession>X1L7A2</accession>
<keyword evidence="6 8" id="KW-1133">Transmembrane helix</keyword>
<organism evidence="9">
    <name type="scientific">marine sediment metagenome</name>
    <dbReference type="NCBI Taxonomy" id="412755"/>
    <lineage>
        <taxon>unclassified sequences</taxon>
        <taxon>metagenomes</taxon>
        <taxon>ecological metagenomes</taxon>
    </lineage>
</organism>
<evidence type="ECO:0000256" key="2">
    <source>
        <dbReference type="ARBA" id="ARBA00007935"/>
    </source>
</evidence>
<evidence type="ECO:0000256" key="5">
    <source>
        <dbReference type="ARBA" id="ARBA00022692"/>
    </source>
</evidence>
<evidence type="ECO:0000256" key="4">
    <source>
        <dbReference type="ARBA" id="ARBA00022475"/>
    </source>
</evidence>
<comment type="subcellular location">
    <subcellularLocation>
        <location evidence="1">Cell membrane</location>
        <topology evidence="1">Multi-pass membrane protein</topology>
    </subcellularLocation>
</comment>
<evidence type="ECO:0008006" key="10">
    <source>
        <dbReference type="Google" id="ProtNLM"/>
    </source>
</evidence>
<gene>
    <name evidence="9" type="ORF">S06H3_16168</name>
</gene>
<dbReference type="InterPro" id="IPR037294">
    <property type="entry name" value="ABC_BtuC-like"/>
</dbReference>
<dbReference type="PANTHER" id="PTHR30472">
    <property type="entry name" value="FERRIC ENTEROBACTIN TRANSPORT SYSTEM PERMEASE PROTEIN"/>
    <property type="match status" value="1"/>
</dbReference>
<evidence type="ECO:0000313" key="9">
    <source>
        <dbReference type="EMBL" id="GAI15217.1"/>
    </source>
</evidence>
<feature type="transmembrane region" description="Helical" evidence="8">
    <location>
        <begin position="58"/>
        <end position="81"/>
    </location>
</feature>
<dbReference type="GO" id="GO:0005886">
    <property type="term" value="C:plasma membrane"/>
    <property type="evidence" value="ECO:0007669"/>
    <property type="project" value="UniProtKB-SubCell"/>
</dbReference>
<feature type="non-terminal residue" evidence="9">
    <location>
        <position position="1"/>
    </location>
</feature>
<dbReference type="InterPro" id="IPR000522">
    <property type="entry name" value="ABC_transptr_permease_BtuC"/>
</dbReference>
<keyword evidence="7 8" id="KW-0472">Membrane</keyword>
<dbReference type="Gene3D" id="1.10.3470.10">
    <property type="entry name" value="ABC transporter involved in vitamin B12 uptake, BtuC"/>
    <property type="match status" value="1"/>
</dbReference>
<comment type="caution">
    <text evidence="9">The sequence shown here is derived from an EMBL/GenBank/DDBJ whole genome shotgun (WGS) entry which is preliminary data.</text>
</comment>
<dbReference type="Pfam" id="PF01032">
    <property type="entry name" value="FecCD"/>
    <property type="match status" value="1"/>
</dbReference>
<evidence type="ECO:0000256" key="7">
    <source>
        <dbReference type="ARBA" id="ARBA00023136"/>
    </source>
</evidence>
<protein>
    <recommendedName>
        <fullName evidence="10">Iron ABC transporter permease</fullName>
    </recommendedName>
</protein>
<dbReference type="GO" id="GO:0022857">
    <property type="term" value="F:transmembrane transporter activity"/>
    <property type="evidence" value="ECO:0007669"/>
    <property type="project" value="InterPro"/>
</dbReference>
<evidence type="ECO:0000256" key="1">
    <source>
        <dbReference type="ARBA" id="ARBA00004651"/>
    </source>
</evidence>
<evidence type="ECO:0000256" key="3">
    <source>
        <dbReference type="ARBA" id="ARBA00022448"/>
    </source>
</evidence>
<evidence type="ECO:0000256" key="8">
    <source>
        <dbReference type="SAM" id="Phobius"/>
    </source>
</evidence>
<keyword evidence="3" id="KW-0813">Transport</keyword>
<dbReference type="EMBL" id="BARV01007988">
    <property type="protein sequence ID" value="GAI15217.1"/>
    <property type="molecule type" value="Genomic_DNA"/>
</dbReference>
<dbReference type="AlphaFoldDB" id="X1L7A2"/>
<keyword evidence="5 8" id="KW-0812">Transmembrane</keyword>
<dbReference type="PANTHER" id="PTHR30472:SF25">
    <property type="entry name" value="ABC TRANSPORTER PERMEASE PROTEIN MJ0876-RELATED"/>
    <property type="match status" value="1"/>
</dbReference>